<dbReference type="Pfam" id="PF05979">
    <property type="entry name" value="DUF896"/>
    <property type="match status" value="1"/>
</dbReference>
<dbReference type="EMBL" id="DXHX01000123">
    <property type="protein sequence ID" value="HIV75078.1"/>
    <property type="molecule type" value="Genomic_DNA"/>
</dbReference>
<dbReference type="PANTHER" id="PTHR37300">
    <property type="entry name" value="UPF0291 PROTEIN CBO2609/CLC_2481"/>
    <property type="match status" value="1"/>
</dbReference>
<dbReference type="GO" id="GO:0005737">
    <property type="term" value="C:cytoplasm"/>
    <property type="evidence" value="ECO:0007669"/>
    <property type="project" value="UniProtKB-SubCell"/>
</dbReference>
<dbReference type="InterPro" id="IPR009242">
    <property type="entry name" value="DUF896"/>
</dbReference>
<comment type="caution">
    <text evidence="4">The sequence shown here is derived from an EMBL/GenBank/DDBJ whole genome shotgun (WGS) entry which is preliminary data.</text>
</comment>
<dbReference type="SUPFAM" id="SSF158221">
    <property type="entry name" value="YnzC-like"/>
    <property type="match status" value="1"/>
</dbReference>
<dbReference type="PANTHER" id="PTHR37300:SF1">
    <property type="entry name" value="UPF0291 PROTEIN YNZC"/>
    <property type="match status" value="1"/>
</dbReference>
<dbReference type="Gene3D" id="1.10.287.540">
    <property type="entry name" value="Helix hairpin bin"/>
    <property type="match status" value="1"/>
</dbReference>
<accession>A0A9D1PM74</accession>
<dbReference type="HAMAP" id="MF_01103">
    <property type="entry name" value="UPF0291"/>
    <property type="match status" value="1"/>
</dbReference>
<evidence type="ECO:0000256" key="3">
    <source>
        <dbReference type="SAM" id="MobiDB-lite"/>
    </source>
</evidence>
<gene>
    <name evidence="4" type="ORF">H9895_08390</name>
</gene>
<name>A0A9D1PM74_9BACI</name>
<comment type="subcellular location">
    <subcellularLocation>
        <location evidence="2">Cytoplasm</location>
    </subcellularLocation>
</comment>
<protein>
    <recommendedName>
        <fullName evidence="2">UPF0291 protein H9895_08390</fullName>
    </recommendedName>
</protein>
<reference evidence="4" key="1">
    <citation type="journal article" date="2021" name="PeerJ">
        <title>Extensive microbial diversity within the chicken gut microbiome revealed by metagenomics and culture.</title>
        <authorList>
            <person name="Gilroy R."/>
            <person name="Ravi A."/>
            <person name="Getino M."/>
            <person name="Pursley I."/>
            <person name="Horton D.L."/>
            <person name="Alikhan N.F."/>
            <person name="Baker D."/>
            <person name="Gharbi K."/>
            <person name="Hall N."/>
            <person name="Watson M."/>
            <person name="Adriaenssens E.M."/>
            <person name="Foster-Nyarko E."/>
            <person name="Jarju S."/>
            <person name="Secka A."/>
            <person name="Antonio M."/>
            <person name="Oren A."/>
            <person name="Chaudhuri R.R."/>
            <person name="La Ragione R."/>
            <person name="Hildebrand F."/>
            <person name="Pallen M.J."/>
        </authorList>
    </citation>
    <scope>NUCLEOTIDE SEQUENCE</scope>
    <source>
        <strain evidence="4">CHK169-2315</strain>
    </source>
</reference>
<sequence>MLTKEKLERINYLAKKAKSETLTQEEKQEQQELRQEYLQSIRQSFTNQITSVTVIDPEGNDVTPDKVKQIKRNRDK</sequence>
<comment type="similarity">
    <text evidence="2">Belongs to the UPF0291 family.</text>
</comment>
<proteinExistence type="inferred from homology"/>
<organism evidence="4 5">
    <name type="scientific">Candidatus Pseudogracilibacillus intestinigallinarum</name>
    <dbReference type="NCBI Taxonomy" id="2838742"/>
    <lineage>
        <taxon>Bacteria</taxon>
        <taxon>Bacillati</taxon>
        <taxon>Bacillota</taxon>
        <taxon>Bacilli</taxon>
        <taxon>Bacillales</taxon>
        <taxon>Bacillaceae</taxon>
        <taxon>Pseudogracilibacillus</taxon>
    </lineage>
</organism>
<keyword evidence="1 2" id="KW-0963">Cytoplasm</keyword>
<evidence type="ECO:0000256" key="2">
    <source>
        <dbReference type="HAMAP-Rule" id="MF_01103"/>
    </source>
</evidence>
<feature type="compositionally biased region" description="Basic and acidic residues" evidence="3">
    <location>
        <begin position="63"/>
        <end position="76"/>
    </location>
</feature>
<reference evidence="4" key="2">
    <citation type="submission" date="2021-04" db="EMBL/GenBank/DDBJ databases">
        <authorList>
            <person name="Gilroy R."/>
        </authorList>
    </citation>
    <scope>NUCLEOTIDE SEQUENCE</scope>
    <source>
        <strain evidence="4">CHK169-2315</strain>
    </source>
</reference>
<evidence type="ECO:0000313" key="4">
    <source>
        <dbReference type="EMBL" id="HIV75078.1"/>
    </source>
</evidence>
<evidence type="ECO:0000313" key="5">
    <source>
        <dbReference type="Proteomes" id="UP000823937"/>
    </source>
</evidence>
<evidence type="ECO:0000256" key="1">
    <source>
        <dbReference type="ARBA" id="ARBA00022490"/>
    </source>
</evidence>
<feature type="region of interest" description="Disordered" evidence="3">
    <location>
        <begin position="56"/>
        <end position="76"/>
    </location>
</feature>
<dbReference type="AlphaFoldDB" id="A0A9D1PM74"/>
<dbReference type="Proteomes" id="UP000823937">
    <property type="component" value="Unassembled WGS sequence"/>
</dbReference>